<comment type="caution">
    <text evidence="2">The sequence shown here is derived from an EMBL/GenBank/DDBJ whole genome shotgun (WGS) entry which is preliminary data.</text>
</comment>
<reference evidence="2" key="1">
    <citation type="submission" date="2020-07" db="EMBL/GenBank/DDBJ databases">
        <title>Genome sequence and genetic diversity analysis of an under-domesticated orphan crop, white fonio (Digitaria exilis).</title>
        <authorList>
            <person name="Bennetzen J.L."/>
            <person name="Chen S."/>
            <person name="Ma X."/>
            <person name="Wang X."/>
            <person name="Yssel A.E.J."/>
            <person name="Chaluvadi S.R."/>
            <person name="Johnson M."/>
            <person name="Gangashetty P."/>
            <person name="Hamidou F."/>
            <person name="Sanogo M.D."/>
            <person name="Zwaenepoel A."/>
            <person name="Wallace J."/>
            <person name="Van De Peer Y."/>
            <person name="Van Deynze A."/>
        </authorList>
    </citation>
    <scope>NUCLEOTIDE SEQUENCE</scope>
    <source>
        <tissue evidence="2">Leaves</tissue>
    </source>
</reference>
<evidence type="ECO:0000313" key="3">
    <source>
        <dbReference type="Proteomes" id="UP000636709"/>
    </source>
</evidence>
<feature type="compositionally biased region" description="Basic residues" evidence="1">
    <location>
        <begin position="111"/>
        <end position="122"/>
    </location>
</feature>
<organism evidence="2 3">
    <name type="scientific">Digitaria exilis</name>
    <dbReference type="NCBI Taxonomy" id="1010633"/>
    <lineage>
        <taxon>Eukaryota</taxon>
        <taxon>Viridiplantae</taxon>
        <taxon>Streptophyta</taxon>
        <taxon>Embryophyta</taxon>
        <taxon>Tracheophyta</taxon>
        <taxon>Spermatophyta</taxon>
        <taxon>Magnoliopsida</taxon>
        <taxon>Liliopsida</taxon>
        <taxon>Poales</taxon>
        <taxon>Poaceae</taxon>
        <taxon>PACMAD clade</taxon>
        <taxon>Panicoideae</taxon>
        <taxon>Panicodae</taxon>
        <taxon>Paniceae</taxon>
        <taxon>Anthephorinae</taxon>
        <taxon>Digitaria</taxon>
    </lineage>
</organism>
<feature type="region of interest" description="Disordered" evidence="1">
    <location>
        <begin position="35"/>
        <end position="62"/>
    </location>
</feature>
<name>A0A835EJ12_9POAL</name>
<dbReference type="AlphaFoldDB" id="A0A835EJ12"/>
<accession>A0A835EJ12</accession>
<feature type="compositionally biased region" description="Basic and acidic residues" evidence="1">
    <location>
        <begin position="97"/>
        <end position="110"/>
    </location>
</feature>
<keyword evidence="3" id="KW-1185">Reference proteome</keyword>
<gene>
    <name evidence="2" type="ORF">HU200_041457</name>
</gene>
<feature type="compositionally biased region" description="Basic and acidic residues" evidence="1">
    <location>
        <begin position="123"/>
        <end position="134"/>
    </location>
</feature>
<dbReference type="Proteomes" id="UP000636709">
    <property type="component" value="Unassembled WGS sequence"/>
</dbReference>
<protein>
    <submittedName>
        <fullName evidence="2">Uncharacterized protein</fullName>
    </submittedName>
</protein>
<dbReference type="EMBL" id="JACEFO010001996">
    <property type="protein sequence ID" value="KAF8689826.1"/>
    <property type="molecule type" value="Genomic_DNA"/>
</dbReference>
<evidence type="ECO:0000256" key="1">
    <source>
        <dbReference type="SAM" id="MobiDB-lite"/>
    </source>
</evidence>
<sequence>MARATTTRELASGMRDCAELLEITVDQLTDAHAAVSERRDDVPGHVQREPRRRPDLRGVRRRAPGTVLALHVRRKERRSGVAPSPSPRGVTFPSWLSEHDRRLDHGVTGDRRRHAGRRVGAGRKRDAQEHQQCDRRRRHGALCGDGAGASRSCRRVVLRLKVERFSETVRVLNARAYVMLVGAGKESTILQGAGAQERRRRLHSLQLRAGAGDGERPGRLRRVGSGRVRSVVRGARCSTASSPTPGSVRRPTGNGRVAWYGVHASMTTAGDTWSPDNGVPYVMPLDCLNKRGSSSVK</sequence>
<evidence type="ECO:0000313" key="2">
    <source>
        <dbReference type="EMBL" id="KAF8689826.1"/>
    </source>
</evidence>
<feature type="compositionally biased region" description="Basic and acidic residues" evidence="1">
    <location>
        <begin position="35"/>
        <end position="58"/>
    </location>
</feature>
<proteinExistence type="predicted"/>
<feature type="region of interest" description="Disordered" evidence="1">
    <location>
        <begin position="74"/>
        <end position="148"/>
    </location>
</feature>